<accession>A0A225WPK6</accession>
<dbReference type="PANTHER" id="PTHR46599">
    <property type="entry name" value="PIGGYBAC TRANSPOSABLE ELEMENT-DERIVED PROTEIN 4"/>
    <property type="match status" value="1"/>
</dbReference>
<name>A0A225WPK6_9STRA</name>
<proteinExistence type="predicted"/>
<dbReference type="PANTHER" id="PTHR46599:SF3">
    <property type="entry name" value="PIGGYBAC TRANSPOSABLE ELEMENT-DERIVED PROTEIN 4"/>
    <property type="match status" value="1"/>
</dbReference>
<evidence type="ECO:0008006" key="3">
    <source>
        <dbReference type="Google" id="ProtNLM"/>
    </source>
</evidence>
<protein>
    <recommendedName>
        <fullName evidence="3">PiggyBac transposable element-derived protein domain-containing protein</fullName>
    </recommendedName>
</protein>
<dbReference type="OrthoDB" id="124317at2759"/>
<reference evidence="2" key="1">
    <citation type="submission" date="2017-03" db="EMBL/GenBank/DDBJ databases">
        <title>Phytopthora megakarya and P. palmivora, two closely related causual agents of cacao black pod achieved similar genome size and gene model numbers by different mechanisms.</title>
        <authorList>
            <person name="Ali S."/>
            <person name="Shao J."/>
            <person name="Larry D.J."/>
            <person name="Kronmiller B."/>
            <person name="Shen D."/>
            <person name="Strem M.D."/>
            <person name="Melnick R.L."/>
            <person name="Guiltinan M.J."/>
            <person name="Tyler B.M."/>
            <person name="Meinhardt L.W."/>
            <person name="Bailey B.A."/>
        </authorList>
    </citation>
    <scope>NUCLEOTIDE SEQUENCE [LARGE SCALE GENOMIC DNA]</scope>
    <source>
        <strain evidence="2">zdho120</strain>
    </source>
</reference>
<keyword evidence="2" id="KW-1185">Reference proteome</keyword>
<evidence type="ECO:0000313" key="1">
    <source>
        <dbReference type="EMBL" id="OWZ19566.1"/>
    </source>
</evidence>
<gene>
    <name evidence="1" type="ORF">PHMEG_0006165</name>
</gene>
<sequence>MQPMKAEVICAQHLLQYQIYGCLARSCANWPMAERNVEEDDDALNSVLDGDDEGWYTESNPILEGTSPLQCLRPDDSTITLTDSFALAVGEKIEERGDGDSSDGGVDGVSVRARRKRAARRQLEREQLEVTKAKLTRDWDTKVANWYKLTKDEINVFGLDVSALMKMRDYRGVRTNRRRTGHGRVPAATVFLLDAAKIIESESKKYYNQHLNERVDRWHTKKVSQDPKTTRETVLLQESKRHKKIKAEESWHNIGLLVARKVCPHKRRFADQWAKTTVDAVPKGTFGRFMSKTRLKCKMQNLHFTDNTDARVEPGRAWKVRSVVDKL</sequence>
<organism evidence="1 2">
    <name type="scientific">Phytophthora megakarya</name>
    <dbReference type="NCBI Taxonomy" id="4795"/>
    <lineage>
        <taxon>Eukaryota</taxon>
        <taxon>Sar</taxon>
        <taxon>Stramenopiles</taxon>
        <taxon>Oomycota</taxon>
        <taxon>Peronosporomycetes</taxon>
        <taxon>Peronosporales</taxon>
        <taxon>Peronosporaceae</taxon>
        <taxon>Phytophthora</taxon>
    </lineage>
</organism>
<comment type="caution">
    <text evidence="1">The sequence shown here is derived from an EMBL/GenBank/DDBJ whole genome shotgun (WGS) entry which is preliminary data.</text>
</comment>
<dbReference type="AlphaFoldDB" id="A0A225WPK6"/>
<dbReference type="Proteomes" id="UP000198211">
    <property type="component" value="Unassembled WGS sequence"/>
</dbReference>
<evidence type="ECO:0000313" key="2">
    <source>
        <dbReference type="Proteomes" id="UP000198211"/>
    </source>
</evidence>
<dbReference type="EMBL" id="NBNE01000427">
    <property type="protein sequence ID" value="OWZ19566.1"/>
    <property type="molecule type" value="Genomic_DNA"/>
</dbReference>